<sequence>MAQASWHSRFLVDRFAMSDNGTTFAAKLTQIVAESKGKQRNRNLLGERWTTHEAKLLDVAVELFKLRCTRAAEQQQCEATVSFEVLTREVPGFPTRVVKDSTYLVDSWGDAAAEWWFYATRGTAVPWVADSPVLFAEVLEGMIGKFVDKAQSLGFRACFREAGTWKVTAAWGLPDEKPAKRSRKD</sequence>
<proteinExistence type="predicted"/>
<evidence type="ECO:0000313" key="1">
    <source>
        <dbReference type="EMBL" id="CAE4595054.1"/>
    </source>
</evidence>
<dbReference type="AlphaFoldDB" id="A0A7S4QX73"/>
<dbReference type="EMBL" id="HBNR01037959">
    <property type="protein sequence ID" value="CAE4595054.1"/>
    <property type="molecule type" value="Transcribed_RNA"/>
</dbReference>
<accession>A0A7S4QX73</accession>
<organism evidence="1">
    <name type="scientific">Alexandrium monilatum</name>
    <dbReference type="NCBI Taxonomy" id="311494"/>
    <lineage>
        <taxon>Eukaryota</taxon>
        <taxon>Sar</taxon>
        <taxon>Alveolata</taxon>
        <taxon>Dinophyceae</taxon>
        <taxon>Gonyaulacales</taxon>
        <taxon>Pyrocystaceae</taxon>
        <taxon>Alexandrium</taxon>
    </lineage>
</organism>
<reference evidence="1" key="1">
    <citation type="submission" date="2021-01" db="EMBL/GenBank/DDBJ databases">
        <authorList>
            <person name="Corre E."/>
            <person name="Pelletier E."/>
            <person name="Niang G."/>
            <person name="Scheremetjew M."/>
            <person name="Finn R."/>
            <person name="Kale V."/>
            <person name="Holt S."/>
            <person name="Cochrane G."/>
            <person name="Meng A."/>
            <person name="Brown T."/>
            <person name="Cohen L."/>
        </authorList>
    </citation>
    <scope>NUCLEOTIDE SEQUENCE</scope>
    <source>
        <strain evidence="1">CCMP3105</strain>
    </source>
</reference>
<gene>
    <name evidence="1" type="ORF">AMON00008_LOCUS26199</name>
</gene>
<protein>
    <submittedName>
        <fullName evidence="1">Uncharacterized protein</fullName>
    </submittedName>
</protein>
<name>A0A7S4QX73_9DINO</name>